<evidence type="ECO:0000313" key="1">
    <source>
        <dbReference type="EnsemblMetazoa" id="Aqu2.1.39529_001"/>
    </source>
</evidence>
<accession>A0A1X7VI87</accession>
<reference evidence="1" key="1">
    <citation type="submission" date="2017-05" db="UniProtKB">
        <authorList>
            <consortium name="EnsemblMetazoa"/>
        </authorList>
    </citation>
    <scope>IDENTIFICATION</scope>
</reference>
<name>A0A1X7VI87_AMPQE</name>
<dbReference type="AlphaFoldDB" id="A0A1X7VI87"/>
<dbReference type="PANTHER" id="PTHR46579">
    <property type="entry name" value="F5/8 TYPE C DOMAIN-CONTAINING PROTEIN-RELATED"/>
    <property type="match status" value="1"/>
</dbReference>
<dbReference type="InParanoid" id="A0A1X7VI87"/>
<dbReference type="STRING" id="400682.A0A1X7VI87"/>
<dbReference type="PANTHER" id="PTHR46579:SF2">
    <property type="entry name" value="C2H2-TYPE DOMAIN-CONTAINING PROTEIN"/>
    <property type="match status" value="1"/>
</dbReference>
<sequence length="138" mass="15507">MVSCDIPAARKVCGFLGHAAMLGCSKCLKTFYTDGPGSHVPYSGFEAAPIPTEILHRTAKHMMKNIWMKEWDENVTALTNRNLSEIQEKVDFCIVPSYLGRIPRKIASKFSSFKADQWQSWTLIFSVCALKGYLVLCI</sequence>
<dbReference type="EnsemblMetazoa" id="Aqu2.1.39529_001">
    <property type="protein sequence ID" value="Aqu2.1.39529_001"/>
    <property type="gene ID" value="Aqu2.1.39529"/>
</dbReference>
<proteinExistence type="predicted"/>
<organism evidence="1">
    <name type="scientific">Amphimedon queenslandica</name>
    <name type="common">Sponge</name>
    <dbReference type="NCBI Taxonomy" id="400682"/>
    <lineage>
        <taxon>Eukaryota</taxon>
        <taxon>Metazoa</taxon>
        <taxon>Porifera</taxon>
        <taxon>Demospongiae</taxon>
        <taxon>Heteroscleromorpha</taxon>
        <taxon>Haplosclerida</taxon>
        <taxon>Niphatidae</taxon>
        <taxon>Amphimedon</taxon>
    </lineage>
</organism>
<protein>
    <submittedName>
        <fullName evidence="1">Uncharacterized protein</fullName>
    </submittedName>
</protein>